<feature type="domain" description="Deacetylase sirtuin-type" evidence="12">
    <location>
        <begin position="131"/>
        <end position="396"/>
    </location>
</feature>
<feature type="compositionally biased region" description="Polar residues" evidence="11">
    <location>
        <begin position="50"/>
        <end position="61"/>
    </location>
</feature>
<evidence type="ECO:0000313" key="13">
    <source>
        <dbReference type="EMBL" id="KAH9375986.1"/>
    </source>
</evidence>
<dbReference type="GO" id="GO:0005654">
    <property type="term" value="C:nucleoplasm"/>
    <property type="evidence" value="ECO:0007669"/>
    <property type="project" value="TreeGrafter"/>
</dbReference>
<keyword evidence="6 10" id="KW-0479">Metal-binding</keyword>
<feature type="region of interest" description="Disordered" evidence="11">
    <location>
        <begin position="404"/>
        <end position="437"/>
    </location>
</feature>
<dbReference type="EMBL" id="JABSTR010000007">
    <property type="protein sequence ID" value="KAH9375986.1"/>
    <property type="molecule type" value="Genomic_DNA"/>
</dbReference>
<dbReference type="VEuPathDB" id="VectorBase:HLOH_058461"/>
<feature type="binding site" evidence="10">
    <location>
        <position position="266"/>
    </location>
    <ligand>
        <name>Zn(2+)</name>
        <dbReference type="ChEBI" id="CHEBI:29105"/>
    </ligand>
</feature>
<dbReference type="OMA" id="IAMESEH"/>
<reference evidence="13 14" key="1">
    <citation type="journal article" date="2020" name="Cell">
        <title>Large-Scale Comparative Analyses of Tick Genomes Elucidate Their Genetic Diversity and Vector Capacities.</title>
        <authorList>
            <consortium name="Tick Genome and Microbiome Consortium (TIGMIC)"/>
            <person name="Jia N."/>
            <person name="Wang J."/>
            <person name="Shi W."/>
            <person name="Du L."/>
            <person name="Sun Y."/>
            <person name="Zhan W."/>
            <person name="Jiang J.F."/>
            <person name="Wang Q."/>
            <person name="Zhang B."/>
            <person name="Ji P."/>
            <person name="Bell-Sakyi L."/>
            <person name="Cui X.M."/>
            <person name="Yuan T.T."/>
            <person name="Jiang B.G."/>
            <person name="Yang W.F."/>
            <person name="Lam T.T."/>
            <person name="Chang Q.C."/>
            <person name="Ding S.J."/>
            <person name="Wang X.J."/>
            <person name="Zhu J.G."/>
            <person name="Ruan X.D."/>
            <person name="Zhao L."/>
            <person name="Wei J.T."/>
            <person name="Ye R.Z."/>
            <person name="Que T.C."/>
            <person name="Du C.H."/>
            <person name="Zhou Y.H."/>
            <person name="Cheng J.X."/>
            <person name="Dai P.F."/>
            <person name="Guo W.B."/>
            <person name="Han X.H."/>
            <person name="Huang E.J."/>
            <person name="Li L.F."/>
            <person name="Wei W."/>
            <person name="Gao Y.C."/>
            <person name="Liu J.Z."/>
            <person name="Shao H.Z."/>
            <person name="Wang X."/>
            <person name="Wang C.C."/>
            <person name="Yang T.C."/>
            <person name="Huo Q.B."/>
            <person name="Li W."/>
            <person name="Chen H.Y."/>
            <person name="Chen S.E."/>
            <person name="Zhou L.G."/>
            <person name="Ni X.B."/>
            <person name="Tian J.H."/>
            <person name="Sheng Y."/>
            <person name="Liu T."/>
            <person name="Pan Y.S."/>
            <person name="Xia L.Y."/>
            <person name="Li J."/>
            <person name="Zhao F."/>
            <person name="Cao W.C."/>
        </authorList>
    </citation>
    <scope>NUCLEOTIDE SEQUENCE [LARGE SCALE GENOMIC DNA]</scope>
    <source>
        <strain evidence="13">HaeL-2018</strain>
    </source>
</reference>
<evidence type="ECO:0000256" key="9">
    <source>
        <dbReference type="ARBA" id="ARBA00023242"/>
    </source>
</evidence>
<dbReference type="EC" id="2.3.1.286" evidence="4"/>
<dbReference type="Gene3D" id="3.30.1600.10">
    <property type="entry name" value="SIR2/SIRT2 'Small Domain"/>
    <property type="match status" value="1"/>
</dbReference>
<comment type="cofactor">
    <cofactor evidence="1">
        <name>Zn(2+)</name>
        <dbReference type="ChEBI" id="CHEBI:29105"/>
    </cofactor>
</comment>
<dbReference type="Proteomes" id="UP000821853">
    <property type="component" value="Chromosome 5"/>
</dbReference>
<feature type="region of interest" description="Disordered" evidence="11">
    <location>
        <begin position="1"/>
        <end position="28"/>
    </location>
</feature>
<dbReference type="GO" id="GO:0002039">
    <property type="term" value="F:p53 binding"/>
    <property type="evidence" value="ECO:0007669"/>
    <property type="project" value="TreeGrafter"/>
</dbReference>
<evidence type="ECO:0000256" key="6">
    <source>
        <dbReference type="ARBA" id="ARBA00022723"/>
    </source>
</evidence>
<dbReference type="InterPro" id="IPR003000">
    <property type="entry name" value="Sirtuin"/>
</dbReference>
<dbReference type="Gene3D" id="3.40.50.1220">
    <property type="entry name" value="TPP-binding domain"/>
    <property type="match status" value="1"/>
</dbReference>
<evidence type="ECO:0000313" key="14">
    <source>
        <dbReference type="Proteomes" id="UP000821853"/>
    </source>
</evidence>
<dbReference type="Pfam" id="PF02146">
    <property type="entry name" value="SIR2"/>
    <property type="match status" value="1"/>
</dbReference>
<dbReference type="InterPro" id="IPR050134">
    <property type="entry name" value="NAD-dep_sirtuin_deacylases"/>
</dbReference>
<comment type="caution">
    <text evidence="13">The sequence shown here is derived from an EMBL/GenBank/DDBJ whole genome shotgun (WGS) entry which is preliminary data.</text>
</comment>
<comment type="similarity">
    <text evidence="3">Belongs to the sirtuin family. Class I subfamily.</text>
</comment>
<evidence type="ECO:0000256" key="1">
    <source>
        <dbReference type="ARBA" id="ARBA00001947"/>
    </source>
</evidence>
<dbReference type="GO" id="GO:0033553">
    <property type="term" value="C:rDNA heterochromatin"/>
    <property type="evidence" value="ECO:0007669"/>
    <property type="project" value="TreeGrafter"/>
</dbReference>
<dbReference type="CDD" id="cd01408">
    <property type="entry name" value="SIRT1"/>
    <property type="match status" value="1"/>
</dbReference>
<comment type="subcellular location">
    <subcellularLocation>
        <location evidence="2">Nucleus</location>
    </subcellularLocation>
</comment>
<dbReference type="GO" id="GO:0003714">
    <property type="term" value="F:transcription corepressor activity"/>
    <property type="evidence" value="ECO:0007669"/>
    <property type="project" value="TreeGrafter"/>
</dbReference>
<evidence type="ECO:0000256" key="2">
    <source>
        <dbReference type="ARBA" id="ARBA00004123"/>
    </source>
</evidence>
<evidence type="ECO:0000256" key="10">
    <source>
        <dbReference type="PROSITE-ProRule" id="PRU00236"/>
    </source>
</evidence>
<dbReference type="FunFam" id="3.30.1600.10:FF:000013">
    <property type="entry name" value="NAD-dependent protein deacetylase sirtuin-1"/>
    <property type="match status" value="1"/>
</dbReference>
<dbReference type="AlphaFoldDB" id="A0A9J6GL60"/>
<sequence length="437" mass="49265">MENVLDSGSLVTAESEREMDSPGHLFLGSLGTADAAQNEYSVGDSDEYELTSTTSEVSDASSMAEADWEPISEEGGMAWVHRQMNAGADPRDLLERMLPEGEAVPLHLDRLSMWQVVLSLVNKEQPLGRIKLPHVNTLDDVVQLLRSCRRILVLTGAGVSVSCGIPDFRSPNGIYARLSKDFPTLPDPQAMFDIHFFRRDPRPFFKFAKEIYPGQFQPSPSHRFIKMLEDKKKLLRNYTQNIDTLEEACGIRNVITCHGSFATASCTRCRYQVDCDAVKEDIFRQVIPLCPKCRPEDVETSGEMAVMKPDIVFFGEDLSQEYYETVELDRAQCDLVIVMGSSLKVHPVARIPTDIPPEVPQVLINREPLKHLTFDVELLGDSDVIVKELCERLNWDVPHNEERVAPAKPTHKPSSPQPVNFRSPRGCRARRSNTWKR</sequence>
<evidence type="ECO:0000256" key="11">
    <source>
        <dbReference type="SAM" id="MobiDB-lite"/>
    </source>
</evidence>
<evidence type="ECO:0000256" key="5">
    <source>
        <dbReference type="ARBA" id="ARBA00022679"/>
    </source>
</evidence>
<feature type="binding site" evidence="10">
    <location>
        <position position="269"/>
    </location>
    <ligand>
        <name>Zn(2+)</name>
        <dbReference type="ChEBI" id="CHEBI:29105"/>
    </ligand>
</feature>
<feature type="region of interest" description="Disordered" evidence="11">
    <location>
        <begin position="40"/>
        <end position="66"/>
    </location>
</feature>
<dbReference type="PROSITE" id="PS50305">
    <property type="entry name" value="SIRTUIN"/>
    <property type="match status" value="1"/>
</dbReference>
<accession>A0A9J6GL60</accession>
<keyword evidence="5" id="KW-0808">Transferase</keyword>
<evidence type="ECO:0000256" key="4">
    <source>
        <dbReference type="ARBA" id="ARBA00012928"/>
    </source>
</evidence>
<feature type="compositionally biased region" description="Basic residues" evidence="11">
    <location>
        <begin position="425"/>
        <end position="437"/>
    </location>
</feature>
<dbReference type="InterPro" id="IPR026591">
    <property type="entry name" value="Sirtuin_cat_small_dom_sf"/>
</dbReference>
<dbReference type="InterPro" id="IPR026590">
    <property type="entry name" value="Ssirtuin_cat_dom"/>
</dbReference>
<evidence type="ECO:0000256" key="7">
    <source>
        <dbReference type="ARBA" id="ARBA00022833"/>
    </source>
</evidence>
<gene>
    <name evidence="13" type="ORF">HPB48_021473</name>
</gene>
<proteinExistence type="inferred from homology"/>
<protein>
    <recommendedName>
        <fullName evidence="4">protein acetyllysine N-acetyltransferase</fullName>
        <ecNumber evidence="4">2.3.1.286</ecNumber>
    </recommendedName>
</protein>
<name>A0A9J6GL60_HAELO</name>
<keyword evidence="9" id="KW-0539">Nucleus</keyword>
<feature type="binding site" evidence="10">
    <location>
        <position position="290"/>
    </location>
    <ligand>
        <name>Zn(2+)</name>
        <dbReference type="ChEBI" id="CHEBI:29105"/>
    </ligand>
</feature>
<evidence type="ECO:0000259" key="12">
    <source>
        <dbReference type="PROSITE" id="PS50305"/>
    </source>
</evidence>
<dbReference type="PANTHER" id="PTHR11085:SF9">
    <property type="entry name" value="NAD-DEPENDENT PROTEIN DEACETYLASE SIRTUIN-1"/>
    <property type="match status" value="1"/>
</dbReference>
<keyword evidence="8" id="KW-0520">NAD</keyword>
<organism evidence="13 14">
    <name type="scientific">Haemaphysalis longicornis</name>
    <name type="common">Bush tick</name>
    <dbReference type="NCBI Taxonomy" id="44386"/>
    <lineage>
        <taxon>Eukaryota</taxon>
        <taxon>Metazoa</taxon>
        <taxon>Ecdysozoa</taxon>
        <taxon>Arthropoda</taxon>
        <taxon>Chelicerata</taxon>
        <taxon>Arachnida</taxon>
        <taxon>Acari</taxon>
        <taxon>Parasitiformes</taxon>
        <taxon>Ixodida</taxon>
        <taxon>Ixodoidea</taxon>
        <taxon>Ixodidae</taxon>
        <taxon>Haemaphysalinae</taxon>
        <taxon>Haemaphysalis</taxon>
    </lineage>
</organism>
<evidence type="ECO:0000256" key="3">
    <source>
        <dbReference type="ARBA" id="ARBA00006924"/>
    </source>
</evidence>
<evidence type="ECO:0000256" key="8">
    <source>
        <dbReference type="ARBA" id="ARBA00023027"/>
    </source>
</evidence>
<dbReference type="GO" id="GO:0005637">
    <property type="term" value="C:nuclear inner membrane"/>
    <property type="evidence" value="ECO:0007669"/>
    <property type="project" value="TreeGrafter"/>
</dbReference>
<dbReference type="GO" id="GO:0046872">
    <property type="term" value="F:metal ion binding"/>
    <property type="evidence" value="ECO:0007669"/>
    <property type="project" value="UniProtKB-KW"/>
</dbReference>
<dbReference type="GO" id="GO:0017136">
    <property type="term" value="F:histone deacetylase activity, NAD-dependent"/>
    <property type="evidence" value="ECO:0007669"/>
    <property type="project" value="TreeGrafter"/>
</dbReference>
<keyword evidence="7 10" id="KW-0862">Zinc</keyword>
<dbReference type="PANTHER" id="PTHR11085">
    <property type="entry name" value="NAD-DEPENDENT PROTEIN DEACYLASE SIRTUIN-5, MITOCHONDRIAL-RELATED"/>
    <property type="match status" value="1"/>
</dbReference>
<keyword evidence="14" id="KW-1185">Reference proteome</keyword>
<dbReference type="GO" id="GO:0070403">
    <property type="term" value="F:NAD+ binding"/>
    <property type="evidence" value="ECO:0007669"/>
    <property type="project" value="InterPro"/>
</dbReference>
<dbReference type="InterPro" id="IPR029035">
    <property type="entry name" value="DHS-like_NAD/FAD-binding_dom"/>
</dbReference>
<dbReference type="OrthoDB" id="424302at2759"/>
<feature type="binding site" evidence="10">
    <location>
        <position position="293"/>
    </location>
    <ligand>
        <name>Zn(2+)</name>
        <dbReference type="ChEBI" id="CHEBI:29105"/>
    </ligand>
</feature>
<dbReference type="SUPFAM" id="SSF52467">
    <property type="entry name" value="DHS-like NAD/FAD-binding domain"/>
    <property type="match status" value="1"/>
</dbReference>
<feature type="active site" description="Proton acceptor" evidence="10">
    <location>
        <position position="258"/>
    </location>
</feature>